<dbReference type="Proteomes" id="UP000033647">
    <property type="component" value="Unassembled WGS sequence"/>
</dbReference>
<keyword evidence="3" id="KW-1185">Reference proteome</keyword>
<gene>
    <name evidence="2" type="ORF">TI39_contig589g00008</name>
</gene>
<sequence length="112" mass="12789">MHVKPSVVLALLSTLPALIHADGHNLCAAFVRGYSDDHVTRNACIRARNWWAASHQQGCEDCLYYDEWCQSGGFHLDGDTWNWYARAVCYQSYPNDPDDKCGKHLQPRCVNY</sequence>
<protein>
    <submittedName>
        <fullName evidence="2">Uncharacterized protein</fullName>
    </submittedName>
</protein>
<reference evidence="2 3" key="1">
    <citation type="submission" date="2015-03" db="EMBL/GenBank/DDBJ databases">
        <title>RNA-seq based gene annotation and comparative genomics of four Zymoseptoria species reveal species-specific pathogenicity related genes and transposable element activity.</title>
        <authorList>
            <person name="Grandaubert J."/>
            <person name="Bhattacharyya A."/>
            <person name="Stukenbrock E.H."/>
        </authorList>
    </citation>
    <scope>NUCLEOTIDE SEQUENCE [LARGE SCALE GENOMIC DNA]</scope>
    <source>
        <strain evidence="2 3">Zb18110</strain>
    </source>
</reference>
<dbReference type="AlphaFoldDB" id="A0A0F4GIY5"/>
<organism evidence="2 3">
    <name type="scientific">Zymoseptoria brevis</name>
    <dbReference type="NCBI Taxonomy" id="1047168"/>
    <lineage>
        <taxon>Eukaryota</taxon>
        <taxon>Fungi</taxon>
        <taxon>Dikarya</taxon>
        <taxon>Ascomycota</taxon>
        <taxon>Pezizomycotina</taxon>
        <taxon>Dothideomycetes</taxon>
        <taxon>Dothideomycetidae</taxon>
        <taxon>Mycosphaerellales</taxon>
        <taxon>Mycosphaerellaceae</taxon>
        <taxon>Zymoseptoria</taxon>
    </lineage>
</organism>
<feature type="signal peptide" evidence="1">
    <location>
        <begin position="1"/>
        <end position="21"/>
    </location>
</feature>
<keyword evidence="1" id="KW-0732">Signal</keyword>
<evidence type="ECO:0000313" key="3">
    <source>
        <dbReference type="Proteomes" id="UP000033647"/>
    </source>
</evidence>
<dbReference type="EMBL" id="LAFY01000581">
    <property type="protein sequence ID" value="KJX97012.1"/>
    <property type="molecule type" value="Genomic_DNA"/>
</dbReference>
<accession>A0A0F4GIY5</accession>
<dbReference type="OrthoDB" id="10273467at2759"/>
<comment type="caution">
    <text evidence="2">The sequence shown here is derived from an EMBL/GenBank/DDBJ whole genome shotgun (WGS) entry which is preliminary data.</text>
</comment>
<proteinExistence type="predicted"/>
<feature type="chain" id="PRO_5002468733" evidence="1">
    <location>
        <begin position="22"/>
        <end position="112"/>
    </location>
</feature>
<name>A0A0F4GIY5_9PEZI</name>
<evidence type="ECO:0000313" key="2">
    <source>
        <dbReference type="EMBL" id="KJX97012.1"/>
    </source>
</evidence>
<evidence type="ECO:0000256" key="1">
    <source>
        <dbReference type="SAM" id="SignalP"/>
    </source>
</evidence>